<dbReference type="SUPFAM" id="SSF51197">
    <property type="entry name" value="Clavaminate synthase-like"/>
    <property type="match status" value="1"/>
</dbReference>
<keyword evidence="3" id="KW-0408">Iron</keyword>
<gene>
    <name evidence="7" type="ORF">PENTCL1PPCAC_8668</name>
</gene>
<dbReference type="Gene3D" id="2.60.120.650">
    <property type="entry name" value="Cupin"/>
    <property type="match status" value="1"/>
</dbReference>
<sequence length="178" mass="20793">VCAPELVRKVDMAAAWPDERKQREVAFYGKTLFSMENKYPRVEHFCLMSAEDSYTGWHIDFHGSSVWYHVLRGEKVFFIVAPTEENLQRYEEYLKDEKDDRFFGEYVHSCTRVVVKAGNTLLLPSGWMHAVYTPKDSLVFGGNFIHVRAIEMQIRITKQEDRNDIVKVTFLSRATKGF</sequence>
<feature type="domain" description="JmjC" evidence="6">
    <location>
        <begin position="17"/>
        <end position="161"/>
    </location>
</feature>
<evidence type="ECO:0000256" key="4">
    <source>
        <dbReference type="ARBA" id="ARBA00023015"/>
    </source>
</evidence>
<keyword evidence="5" id="KW-0804">Transcription</keyword>
<reference evidence="7" key="1">
    <citation type="submission" date="2023-10" db="EMBL/GenBank/DDBJ databases">
        <title>Genome assembly of Pristionchus species.</title>
        <authorList>
            <person name="Yoshida K."/>
            <person name="Sommer R.J."/>
        </authorList>
    </citation>
    <scope>NUCLEOTIDE SEQUENCE</scope>
    <source>
        <strain evidence="7">RS0144</strain>
    </source>
</reference>
<dbReference type="PANTHER" id="PTHR23123">
    <property type="entry name" value="PHD/F-BOX CONTAINING PROTEIN"/>
    <property type="match status" value="1"/>
</dbReference>
<accession>A0AAV5STM7</accession>
<keyword evidence="4" id="KW-0805">Transcription regulation</keyword>
<evidence type="ECO:0000313" key="8">
    <source>
        <dbReference type="Proteomes" id="UP001432027"/>
    </source>
</evidence>
<evidence type="ECO:0000256" key="5">
    <source>
        <dbReference type="ARBA" id="ARBA00023163"/>
    </source>
</evidence>
<dbReference type="GO" id="GO:0046872">
    <property type="term" value="F:metal ion binding"/>
    <property type="evidence" value="ECO:0007669"/>
    <property type="project" value="UniProtKB-KW"/>
</dbReference>
<dbReference type="GO" id="GO:0016491">
    <property type="term" value="F:oxidoreductase activity"/>
    <property type="evidence" value="ECO:0007669"/>
    <property type="project" value="UniProtKB-KW"/>
</dbReference>
<dbReference type="SMART" id="SM00558">
    <property type="entry name" value="JmjC"/>
    <property type="match status" value="1"/>
</dbReference>
<dbReference type="InterPro" id="IPR003347">
    <property type="entry name" value="JmjC_dom"/>
</dbReference>
<proteinExistence type="predicted"/>
<keyword evidence="2" id="KW-0560">Oxidoreductase</keyword>
<dbReference type="AlphaFoldDB" id="A0AAV5STM7"/>
<dbReference type="EMBL" id="BTSX01000002">
    <property type="protein sequence ID" value="GMS86493.1"/>
    <property type="molecule type" value="Genomic_DNA"/>
</dbReference>
<keyword evidence="8" id="KW-1185">Reference proteome</keyword>
<keyword evidence="1" id="KW-0479">Metal-binding</keyword>
<comment type="caution">
    <text evidence="7">The sequence shown here is derived from an EMBL/GenBank/DDBJ whole genome shotgun (WGS) entry which is preliminary data.</text>
</comment>
<evidence type="ECO:0000313" key="7">
    <source>
        <dbReference type="EMBL" id="GMS86493.1"/>
    </source>
</evidence>
<evidence type="ECO:0000256" key="1">
    <source>
        <dbReference type="ARBA" id="ARBA00022723"/>
    </source>
</evidence>
<evidence type="ECO:0000256" key="2">
    <source>
        <dbReference type="ARBA" id="ARBA00023002"/>
    </source>
</evidence>
<dbReference type="InterPro" id="IPR050690">
    <property type="entry name" value="JHDM1_Histone_Demethylase"/>
</dbReference>
<name>A0AAV5STM7_9BILA</name>
<evidence type="ECO:0000259" key="6">
    <source>
        <dbReference type="PROSITE" id="PS51184"/>
    </source>
</evidence>
<evidence type="ECO:0000256" key="3">
    <source>
        <dbReference type="ARBA" id="ARBA00023004"/>
    </source>
</evidence>
<protein>
    <recommendedName>
        <fullName evidence="6">JmjC domain-containing protein</fullName>
    </recommendedName>
</protein>
<organism evidence="7 8">
    <name type="scientific">Pristionchus entomophagus</name>
    <dbReference type="NCBI Taxonomy" id="358040"/>
    <lineage>
        <taxon>Eukaryota</taxon>
        <taxon>Metazoa</taxon>
        <taxon>Ecdysozoa</taxon>
        <taxon>Nematoda</taxon>
        <taxon>Chromadorea</taxon>
        <taxon>Rhabditida</taxon>
        <taxon>Rhabditina</taxon>
        <taxon>Diplogasteromorpha</taxon>
        <taxon>Diplogasteroidea</taxon>
        <taxon>Neodiplogasteridae</taxon>
        <taxon>Pristionchus</taxon>
    </lineage>
</organism>
<feature type="non-terminal residue" evidence="7">
    <location>
        <position position="1"/>
    </location>
</feature>
<dbReference type="Proteomes" id="UP001432027">
    <property type="component" value="Unassembled WGS sequence"/>
</dbReference>
<dbReference type="Pfam" id="PF02373">
    <property type="entry name" value="JmjC"/>
    <property type="match status" value="1"/>
</dbReference>
<dbReference type="PROSITE" id="PS51184">
    <property type="entry name" value="JMJC"/>
    <property type="match status" value="1"/>
</dbReference>